<dbReference type="Gene3D" id="3.10.20.370">
    <property type="match status" value="1"/>
</dbReference>
<sequence>VGKWLKSCDKIEWAEEEAEAFVNIKVQLSLVPTLGLPVPTKPFVQMVDEKNGFMTSVLLQHHGDRLRPVAYFSSKLDPCLPQCLRAVASDSVSTGNARADAAAKATAD</sequence>
<accession>A0ABD0MHH3</accession>
<gene>
    <name evidence="2" type="ORF">M9458_055032</name>
</gene>
<dbReference type="EMBL" id="JAMKFB020000371">
    <property type="protein sequence ID" value="KAL0149663.1"/>
    <property type="molecule type" value="Genomic_DNA"/>
</dbReference>
<dbReference type="SUPFAM" id="SSF56672">
    <property type="entry name" value="DNA/RNA polymerases"/>
    <property type="match status" value="1"/>
</dbReference>
<dbReference type="Pfam" id="PF17919">
    <property type="entry name" value="RT_RNaseH_2"/>
    <property type="match status" value="1"/>
</dbReference>
<protein>
    <recommendedName>
        <fullName evidence="1">Reverse transcriptase/retrotransposon-derived protein RNase H-like domain-containing protein</fullName>
    </recommendedName>
</protein>
<keyword evidence="3" id="KW-1185">Reference proteome</keyword>
<comment type="caution">
    <text evidence="2">The sequence shown here is derived from an EMBL/GenBank/DDBJ whole genome shotgun (WGS) entry which is preliminary data.</text>
</comment>
<evidence type="ECO:0000313" key="2">
    <source>
        <dbReference type="EMBL" id="KAL0149663.1"/>
    </source>
</evidence>
<evidence type="ECO:0000313" key="3">
    <source>
        <dbReference type="Proteomes" id="UP001529510"/>
    </source>
</evidence>
<organism evidence="2 3">
    <name type="scientific">Cirrhinus mrigala</name>
    <name type="common">Mrigala</name>
    <dbReference type="NCBI Taxonomy" id="683832"/>
    <lineage>
        <taxon>Eukaryota</taxon>
        <taxon>Metazoa</taxon>
        <taxon>Chordata</taxon>
        <taxon>Craniata</taxon>
        <taxon>Vertebrata</taxon>
        <taxon>Euteleostomi</taxon>
        <taxon>Actinopterygii</taxon>
        <taxon>Neopterygii</taxon>
        <taxon>Teleostei</taxon>
        <taxon>Ostariophysi</taxon>
        <taxon>Cypriniformes</taxon>
        <taxon>Cyprinidae</taxon>
        <taxon>Labeoninae</taxon>
        <taxon>Labeonini</taxon>
        <taxon>Cirrhinus</taxon>
    </lineage>
</organism>
<proteinExistence type="predicted"/>
<reference evidence="2 3" key="1">
    <citation type="submission" date="2024-05" db="EMBL/GenBank/DDBJ databases">
        <title>Genome sequencing and assembly of Indian major carp, Cirrhinus mrigala (Hamilton, 1822).</title>
        <authorList>
            <person name="Mohindra V."/>
            <person name="Chowdhury L.M."/>
            <person name="Lal K."/>
            <person name="Jena J.K."/>
        </authorList>
    </citation>
    <scope>NUCLEOTIDE SEQUENCE [LARGE SCALE GENOMIC DNA]</scope>
    <source>
        <strain evidence="2">CM1030</strain>
        <tissue evidence="2">Blood</tissue>
    </source>
</reference>
<dbReference type="InterPro" id="IPR041577">
    <property type="entry name" value="RT_RNaseH_2"/>
</dbReference>
<dbReference type="InterPro" id="IPR043502">
    <property type="entry name" value="DNA/RNA_pol_sf"/>
</dbReference>
<feature type="domain" description="Reverse transcriptase/retrotransposon-derived protein RNase H-like" evidence="1">
    <location>
        <begin position="13"/>
        <end position="78"/>
    </location>
</feature>
<name>A0ABD0MHH3_CIRMR</name>
<feature type="non-terminal residue" evidence="2">
    <location>
        <position position="1"/>
    </location>
</feature>
<evidence type="ECO:0000259" key="1">
    <source>
        <dbReference type="Pfam" id="PF17919"/>
    </source>
</evidence>
<dbReference type="AlphaFoldDB" id="A0ABD0MHH3"/>
<dbReference type="Proteomes" id="UP001529510">
    <property type="component" value="Unassembled WGS sequence"/>
</dbReference>